<dbReference type="Proteomes" id="UP001458880">
    <property type="component" value="Unassembled WGS sequence"/>
</dbReference>
<dbReference type="PANTHER" id="PTHR10009:SF11">
    <property type="entry name" value="RH54244P"/>
    <property type="match status" value="1"/>
</dbReference>
<dbReference type="EMBL" id="JASPKY010000148">
    <property type="protein sequence ID" value="KAK9730317.1"/>
    <property type="molecule type" value="Genomic_DNA"/>
</dbReference>
<dbReference type="Pfam" id="PF03022">
    <property type="entry name" value="MRJP"/>
    <property type="match status" value="1"/>
</dbReference>
<feature type="chain" id="PRO_5043945969" evidence="5">
    <location>
        <begin position="17"/>
        <end position="409"/>
    </location>
</feature>
<dbReference type="Gene3D" id="2.120.10.30">
    <property type="entry name" value="TolB, C-terminal domain"/>
    <property type="match status" value="1"/>
</dbReference>
<dbReference type="GO" id="GO:0005576">
    <property type="term" value="C:extracellular region"/>
    <property type="evidence" value="ECO:0007669"/>
    <property type="project" value="UniProtKB-SubCell"/>
</dbReference>
<keyword evidence="4 5" id="KW-0732">Signal</keyword>
<comment type="subcellular location">
    <subcellularLocation>
        <location evidence="1">Secreted</location>
    </subcellularLocation>
</comment>
<evidence type="ECO:0000313" key="7">
    <source>
        <dbReference type="Proteomes" id="UP001458880"/>
    </source>
</evidence>
<evidence type="ECO:0000256" key="1">
    <source>
        <dbReference type="ARBA" id="ARBA00004613"/>
    </source>
</evidence>
<evidence type="ECO:0000313" key="6">
    <source>
        <dbReference type="EMBL" id="KAK9730317.1"/>
    </source>
</evidence>
<evidence type="ECO:0000256" key="4">
    <source>
        <dbReference type="ARBA" id="ARBA00022729"/>
    </source>
</evidence>
<evidence type="ECO:0000256" key="5">
    <source>
        <dbReference type="SAM" id="SignalP"/>
    </source>
</evidence>
<keyword evidence="7" id="KW-1185">Reference proteome</keyword>
<evidence type="ECO:0000256" key="2">
    <source>
        <dbReference type="ARBA" id="ARBA00009127"/>
    </source>
</evidence>
<feature type="signal peptide" evidence="5">
    <location>
        <begin position="1"/>
        <end position="16"/>
    </location>
</feature>
<dbReference type="PRINTS" id="PR01366">
    <property type="entry name" value="ROYALJELLY"/>
</dbReference>
<name>A0AAW1L650_POPJA</name>
<reference evidence="6 7" key="1">
    <citation type="journal article" date="2024" name="BMC Genomics">
        <title>De novo assembly and annotation of Popillia japonica's genome with initial clues to its potential as an invasive pest.</title>
        <authorList>
            <person name="Cucini C."/>
            <person name="Boschi S."/>
            <person name="Funari R."/>
            <person name="Cardaioli E."/>
            <person name="Iannotti N."/>
            <person name="Marturano G."/>
            <person name="Paoli F."/>
            <person name="Bruttini M."/>
            <person name="Carapelli A."/>
            <person name="Frati F."/>
            <person name="Nardi F."/>
        </authorList>
    </citation>
    <scope>NUCLEOTIDE SEQUENCE [LARGE SCALE GENOMIC DNA]</scope>
    <source>
        <strain evidence="6">DMR45628</strain>
    </source>
</reference>
<dbReference type="AlphaFoldDB" id="A0AAW1L650"/>
<protein>
    <submittedName>
        <fullName evidence="6">Major royal jelly protein</fullName>
    </submittedName>
</protein>
<dbReference type="PANTHER" id="PTHR10009">
    <property type="entry name" value="PROTEIN YELLOW-RELATED"/>
    <property type="match status" value="1"/>
</dbReference>
<dbReference type="InterPro" id="IPR011042">
    <property type="entry name" value="6-blade_b-propeller_TolB-like"/>
</dbReference>
<dbReference type="FunFam" id="2.120.10.30:FF:000045">
    <property type="entry name" value="Blast:Protein yellow"/>
    <property type="match status" value="1"/>
</dbReference>
<evidence type="ECO:0000256" key="3">
    <source>
        <dbReference type="ARBA" id="ARBA00022525"/>
    </source>
</evidence>
<accession>A0AAW1L650</accession>
<organism evidence="6 7">
    <name type="scientific">Popillia japonica</name>
    <name type="common">Japanese beetle</name>
    <dbReference type="NCBI Taxonomy" id="7064"/>
    <lineage>
        <taxon>Eukaryota</taxon>
        <taxon>Metazoa</taxon>
        <taxon>Ecdysozoa</taxon>
        <taxon>Arthropoda</taxon>
        <taxon>Hexapoda</taxon>
        <taxon>Insecta</taxon>
        <taxon>Pterygota</taxon>
        <taxon>Neoptera</taxon>
        <taxon>Endopterygota</taxon>
        <taxon>Coleoptera</taxon>
        <taxon>Polyphaga</taxon>
        <taxon>Scarabaeiformia</taxon>
        <taxon>Scarabaeidae</taxon>
        <taxon>Rutelinae</taxon>
        <taxon>Popillia</taxon>
    </lineage>
</organism>
<comment type="similarity">
    <text evidence="2">Belongs to the major royal jelly protein family.</text>
</comment>
<sequence>MLSLVLVLGLCGASLALTEPEELFAWKQIDYTWPSEQERSEAIQKGTYIQLNNLPLGLERWQNKLFVTVPRWKAGIGATLNYIPLDSNTKSPPLTPYPSWQANRLPTNSTTLDNDQIVSTFRVKADVCDRLWLVDTGVDDILGSFKQFTKSTIVIIDLKTDKVLKRYELQQSDMKESSFFANIIVDVEPDNCDNAFAYIPDLGGYGIVVYSLAADDSWRVSHNFFHFDPLQGDLTVGGVNFHWTDGVFGLALSNKRQNGYRTLYFHPLASTKEFAVCTAVLRNKTAATSPNNYYSFKIVGDKGVKSQTSASDLELSSNILFFSQLQKDGVACWNIRKPLKPENIALVAHDSERLIFTNDIKLDQNEPYLYILSDKLPHYLYRSINPDEVNYRIFRLNTVEAVKDTPCSN</sequence>
<gene>
    <name evidence="6" type="ORF">QE152_g15314</name>
</gene>
<proteinExistence type="inferred from homology"/>
<dbReference type="InterPro" id="IPR017996">
    <property type="entry name" value="MRJP/yellow-related"/>
</dbReference>
<keyword evidence="3" id="KW-0964">Secreted</keyword>
<comment type="caution">
    <text evidence="6">The sequence shown here is derived from an EMBL/GenBank/DDBJ whole genome shotgun (WGS) entry which is preliminary data.</text>
</comment>